<feature type="signal peptide" evidence="2">
    <location>
        <begin position="1"/>
        <end position="28"/>
    </location>
</feature>
<dbReference type="InterPro" id="IPR005064">
    <property type="entry name" value="BUG"/>
</dbReference>
<organism evidence="3 4">
    <name type="scientific">Roseomonas acroporae</name>
    <dbReference type="NCBI Taxonomy" id="2937791"/>
    <lineage>
        <taxon>Bacteria</taxon>
        <taxon>Pseudomonadati</taxon>
        <taxon>Pseudomonadota</taxon>
        <taxon>Alphaproteobacteria</taxon>
        <taxon>Acetobacterales</taxon>
        <taxon>Roseomonadaceae</taxon>
        <taxon>Roseomonas</taxon>
    </lineage>
</organism>
<accession>A0A9X1Y7L0</accession>
<feature type="chain" id="PRO_5040924221" evidence="2">
    <location>
        <begin position="29"/>
        <end position="328"/>
    </location>
</feature>
<dbReference type="Gene3D" id="3.40.190.150">
    <property type="entry name" value="Bordetella uptake gene, domain 1"/>
    <property type="match status" value="1"/>
</dbReference>
<dbReference type="CDD" id="cd07012">
    <property type="entry name" value="PBP2_Bug_TTT"/>
    <property type="match status" value="1"/>
</dbReference>
<comment type="caution">
    <text evidence="3">The sequence shown here is derived from an EMBL/GenBank/DDBJ whole genome shotgun (WGS) entry which is preliminary data.</text>
</comment>
<evidence type="ECO:0000313" key="4">
    <source>
        <dbReference type="Proteomes" id="UP001139516"/>
    </source>
</evidence>
<keyword evidence="2" id="KW-0732">Signal</keyword>
<dbReference type="AlphaFoldDB" id="A0A9X1Y7L0"/>
<dbReference type="PANTHER" id="PTHR42928:SF5">
    <property type="entry name" value="BLR1237 PROTEIN"/>
    <property type="match status" value="1"/>
</dbReference>
<evidence type="ECO:0000313" key="3">
    <source>
        <dbReference type="EMBL" id="MCK8785439.1"/>
    </source>
</evidence>
<protein>
    <submittedName>
        <fullName evidence="3">Tripartite tricarboxylate transporter substrate binding protein</fullName>
    </submittedName>
</protein>
<sequence length="328" mass="35178">MPITRRRATLMLAGLPALARGRAAFAQAAPAWSPSRPVRCIIPFTPGGTMDVVVRLVQDPMQRDLGQPVVIENRPGGSTIVGTQEVMRSPADGHAMIMVANSFAANITLRKSLPYDSLRDLAPVCMTSVVPHVLCVHPSVAADFAAFLAAARRPGDGLSFGSYGIGTSNHLGAEQFKQAAGLNATHVPYNGGPQATTDLIGGRIQFMFANLPDILQSVRGGELRAIAISADARARELPEVPTMAELGFPLVLSDSWFGVLMRSDVPAAARARLESAWIAALNRPEVRGRLEDQGFTVLAKPAAEFGKEIRRYAETYAEVIRMGNIRVE</sequence>
<proteinExistence type="inferred from homology"/>
<dbReference type="Gene3D" id="3.40.190.10">
    <property type="entry name" value="Periplasmic binding protein-like II"/>
    <property type="match status" value="1"/>
</dbReference>
<evidence type="ECO:0000256" key="2">
    <source>
        <dbReference type="SAM" id="SignalP"/>
    </source>
</evidence>
<comment type="similarity">
    <text evidence="1">Belongs to the UPF0065 (bug) family.</text>
</comment>
<dbReference type="RefSeq" id="WP_248667558.1">
    <property type="nucleotide sequence ID" value="NZ_JALPRX010000057.1"/>
</dbReference>
<dbReference type="EMBL" id="JALPRX010000057">
    <property type="protein sequence ID" value="MCK8785439.1"/>
    <property type="molecule type" value="Genomic_DNA"/>
</dbReference>
<dbReference type="PANTHER" id="PTHR42928">
    <property type="entry name" value="TRICARBOXYLATE-BINDING PROTEIN"/>
    <property type="match status" value="1"/>
</dbReference>
<dbReference type="Pfam" id="PF03401">
    <property type="entry name" value="TctC"/>
    <property type="match status" value="1"/>
</dbReference>
<reference evidence="3" key="1">
    <citation type="submission" date="2022-04" db="EMBL/GenBank/DDBJ databases">
        <title>Roseomonas acroporae sp. nov., isolated from coral Acropora digitifera.</title>
        <authorList>
            <person name="Sun H."/>
        </authorList>
    </citation>
    <scope>NUCLEOTIDE SEQUENCE</scope>
    <source>
        <strain evidence="3">NAR14</strain>
    </source>
</reference>
<dbReference type="PIRSF" id="PIRSF017082">
    <property type="entry name" value="YflP"/>
    <property type="match status" value="1"/>
</dbReference>
<name>A0A9X1Y7L0_9PROT</name>
<dbReference type="InterPro" id="IPR042100">
    <property type="entry name" value="Bug_dom1"/>
</dbReference>
<gene>
    <name evidence="3" type="ORF">M0638_13700</name>
</gene>
<evidence type="ECO:0000256" key="1">
    <source>
        <dbReference type="ARBA" id="ARBA00006987"/>
    </source>
</evidence>
<dbReference type="Proteomes" id="UP001139516">
    <property type="component" value="Unassembled WGS sequence"/>
</dbReference>
<keyword evidence="4" id="KW-1185">Reference proteome</keyword>
<dbReference type="SUPFAM" id="SSF53850">
    <property type="entry name" value="Periplasmic binding protein-like II"/>
    <property type="match status" value="1"/>
</dbReference>